<dbReference type="PANTHER" id="PTHR12215:SF10">
    <property type="entry name" value="L-AMINOADIPATE-SEMIALDEHYDE DEHYDROGENASE-PHOSPHOPANTETHEINYL TRANSFERASE"/>
    <property type="match status" value="1"/>
</dbReference>
<evidence type="ECO:0000313" key="6">
    <source>
        <dbReference type="Proteomes" id="UP001596055"/>
    </source>
</evidence>
<dbReference type="PANTHER" id="PTHR12215">
    <property type="entry name" value="PHOSPHOPANTETHEINE TRANSFERASE"/>
    <property type="match status" value="1"/>
</dbReference>
<dbReference type="RefSeq" id="WP_248158490.1">
    <property type="nucleotide sequence ID" value="NZ_JAKZAJ010000004.1"/>
</dbReference>
<keyword evidence="2 5" id="KW-0808">Transferase</keyword>
<comment type="caution">
    <text evidence="5">The sequence shown here is derived from an EMBL/GenBank/DDBJ whole genome shotgun (WGS) entry which is preliminary data.</text>
</comment>
<gene>
    <name evidence="5" type="ORF">ACFPQA_15620</name>
</gene>
<feature type="domain" description="4'-phosphopantetheinyl transferase" evidence="4">
    <location>
        <begin position="98"/>
        <end position="192"/>
    </location>
</feature>
<evidence type="ECO:0000256" key="2">
    <source>
        <dbReference type="ARBA" id="ARBA00022679"/>
    </source>
</evidence>
<dbReference type="Proteomes" id="UP001596055">
    <property type="component" value="Unassembled WGS sequence"/>
</dbReference>
<dbReference type="SUPFAM" id="SSF56214">
    <property type="entry name" value="4'-phosphopantetheinyl transferase"/>
    <property type="match status" value="2"/>
</dbReference>
<evidence type="ECO:0000259" key="4">
    <source>
        <dbReference type="Pfam" id="PF01648"/>
    </source>
</evidence>
<keyword evidence="6" id="KW-1185">Reference proteome</keyword>
<protein>
    <submittedName>
        <fullName evidence="5">4'-phosphopantetheinyl transferase family protein</fullName>
    </submittedName>
</protein>
<organism evidence="5 6">
    <name type="scientific">Marinobacter koreensis</name>
    <dbReference type="NCBI Taxonomy" id="335974"/>
    <lineage>
        <taxon>Bacteria</taxon>
        <taxon>Pseudomonadati</taxon>
        <taxon>Pseudomonadota</taxon>
        <taxon>Gammaproteobacteria</taxon>
        <taxon>Pseudomonadales</taxon>
        <taxon>Marinobacteraceae</taxon>
        <taxon>Marinobacter</taxon>
    </lineage>
</organism>
<evidence type="ECO:0000256" key="1">
    <source>
        <dbReference type="ARBA" id="ARBA00010990"/>
    </source>
</evidence>
<reference evidence="6" key="1">
    <citation type="journal article" date="2019" name="Int. J. Syst. Evol. Microbiol.">
        <title>The Global Catalogue of Microorganisms (GCM) 10K type strain sequencing project: providing services to taxonomists for standard genome sequencing and annotation.</title>
        <authorList>
            <consortium name="The Broad Institute Genomics Platform"/>
            <consortium name="The Broad Institute Genome Sequencing Center for Infectious Disease"/>
            <person name="Wu L."/>
            <person name="Ma J."/>
        </authorList>
    </citation>
    <scope>NUCLEOTIDE SEQUENCE [LARGE SCALE GENOMIC DNA]</scope>
    <source>
        <strain evidence="6">CGMCC 4.1799</strain>
    </source>
</reference>
<dbReference type="InterPro" id="IPR037143">
    <property type="entry name" value="4-PPantetheinyl_Trfase_dom_sf"/>
</dbReference>
<dbReference type="Pfam" id="PF01648">
    <property type="entry name" value="ACPS"/>
    <property type="match status" value="1"/>
</dbReference>
<dbReference type="Gene3D" id="3.90.470.20">
    <property type="entry name" value="4'-phosphopantetheinyl transferase domain"/>
    <property type="match status" value="2"/>
</dbReference>
<evidence type="ECO:0000256" key="3">
    <source>
        <dbReference type="SAM" id="MobiDB-lite"/>
    </source>
</evidence>
<dbReference type="InterPro" id="IPR050559">
    <property type="entry name" value="P-Pant_transferase_sf"/>
</dbReference>
<comment type="similarity">
    <text evidence="1">Belongs to the P-Pant transferase superfamily. Gsp/Sfp/HetI/AcpT family.</text>
</comment>
<dbReference type="EMBL" id="JBHSNL010000006">
    <property type="protein sequence ID" value="MFC5546492.1"/>
    <property type="molecule type" value="Genomic_DNA"/>
</dbReference>
<dbReference type="InterPro" id="IPR008278">
    <property type="entry name" value="4-PPantetheinyl_Trfase_dom"/>
</dbReference>
<sequence length="243" mass="27150">MPSIWLCHQTGSAPDTPPAWLTEPETDALSRLTGPRRREYLTSRWLIRQALAGASGESSRNCRPISGRPTASETPPGWHLTLSHSHGLSACAVGPLAGIGIDIEPRRRHPRWEKVVQRWFSPVEQAWLLTTGTPADFLAAWTLKEAWLKATGRGIANNLQTLEIRPGFELYGDQPDTDWRVCSYDCEGFLVTLVYRKPATEGPQALPGIQLLSPPPDNFDLDEPERLPAVWEPVIQRNIHPKE</sequence>
<feature type="region of interest" description="Disordered" evidence="3">
    <location>
        <begin position="57"/>
        <end position="76"/>
    </location>
</feature>
<evidence type="ECO:0000313" key="5">
    <source>
        <dbReference type="EMBL" id="MFC5546492.1"/>
    </source>
</evidence>
<name>A0ABW0RNU1_9GAMM</name>
<accession>A0ABW0RNU1</accession>
<dbReference type="GO" id="GO:0016740">
    <property type="term" value="F:transferase activity"/>
    <property type="evidence" value="ECO:0007669"/>
    <property type="project" value="UniProtKB-KW"/>
</dbReference>
<proteinExistence type="inferred from homology"/>